<organism evidence="2 3">
    <name type="scientific">Gonapodya prolifera (strain JEL478)</name>
    <name type="common">Monoblepharis prolifera</name>
    <dbReference type="NCBI Taxonomy" id="1344416"/>
    <lineage>
        <taxon>Eukaryota</taxon>
        <taxon>Fungi</taxon>
        <taxon>Fungi incertae sedis</taxon>
        <taxon>Chytridiomycota</taxon>
        <taxon>Chytridiomycota incertae sedis</taxon>
        <taxon>Monoblepharidomycetes</taxon>
        <taxon>Monoblepharidales</taxon>
        <taxon>Gonapodyaceae</taxon>
        <taxon>Gonapodya</taxon>
    </lineage>
</organism>
<proteinExistence type="predicted"/>
<reference evidence="2 3" key="1">
    <citation type="journal article" date="2015" name="Genome Biol. Evol.">
        <title>Phylogenomic analyses indicate that early fungi evolved digesting cell walls of algal ancestors of land plants.</title>
        <authorList>
            <person name="Chang Y."/>
            <person name="Wang S."/>
            <person name="Sekimoto S."/>
            <person name="Aerts A.L."/>
            <person name="Choi C."/>
            <person name="Clum A."/>
            <person name="LaButti K.M."/>
            <person name="Lindquist E.A."/>
            <person name="Yee Ngan C."/>
            <person name="Ohm R.A."/>
            <person name="Salamov A.A."/>
            <person name="Grigoriev I.V."/>
            <person name="Spatafora J.W."/>
            <person name="Berbee M.L."/>
        </authorList>
    </citation>
    <scope>NUCLEOTIDE SEQUENCE [LARGE SCALE GENOMIC DNA]</scope>
    <source>
        <strain evidence="2 3">JEL478</strain>
    </source>
</reference>
<gene>
    <name evidence="2" type="ORF">M427DRAFT_324989</name>
</gene>
<feature type="region of interest" description="Disordered" evidence="1">
    <location>
        <begin position="189"/>
        <end position="244"/>
    </location>
</feature>
<feature type="compositionally biased region" description="Polar residues" evidence="1">
    <location>
        <begin position="148"/>
        <end position="158"/>
    </location>
</feature>
<keyword evidence="3" id="KW-1185">Reference proteome</keyword>
<name>A0A139AF31_GONPJ</name>
<evidence type="ECO:0000313" key="2">
    <source>
        <dbReference type="EMBL" id="KXS15421.1"/>
    </source>
</evidence>
<feature type="region of interest" description="Disordered" evidence="1">
    <location>
        <begin position="108"/>
        <end position="158"/>
    </location>
</feature>
<dbReference type="Proteomes" id="UP000070544">
    <property type="component" value="Unassembled WGS sequence"/>
</dbReference>
<evidence type="ECO:0000256" key="1">
    <source>
        <dbReference type="SAM" id="MobiDB-lite"/>
    </source>
</evidence>
<sequence length="244" mass="27270">MSEVAMLQAIGGMNDQEKTVDISNTVLEGSLFPIHLRDRHPNAFEEYLRAKQRLNIVETAFKNFEQASEVVRQKEMEFISAMESLDAASKAPISMTPTHTTEENHAMENHENNSQTALRPDLQQSPPPATHYNPFTDPRLSLGRPQSFHPQSTLERQSGQPILHDVLNGPKPIPAAAEVGDQLVPRVTGGSPRHESMLQTRGKQSPLGQHVVVAQAAEPETKQNHSPWPWSKRRRASSMPRNKD</sequence>
<feature type="compositionally biased region" description="Polar residues" evidence="1">
    <location>
        <begin position="197"/>
        <end position="207"/>
    </location>
</feature>
<evidence type="ECO:0000313" key="3">
    <source>
        <dbReference type="Proteomes" id="UP000070544"/>
    </source>
</evidence>
<accession>A0A139AF31</accession>
<protein>
    <submittedName>
        <fullName evidence="2">Uncharacterized protein</fullName>
    </submittedName>
</protein>
<dbReference type="EMBL" id="KQ965762">
    <property type="protein sequence ID" value="KXS15421.1"/>
    <property type="molecule type" value="Genomic_DNA"/>
</dbReference>
<dbReference type="AlphaFoldDB" id="A0A139AF31"/>